<feature type="non-terminal residue" evidence="1">
    <location>
        <position position="1"/>
    </location>
</feature>
<evidence type="ECO:0000313" key="1">
    <source>
        <dbReference type="EMBL" id="GAG02308.1"/>
    </source>
</evidence>
<organism evidence="1">
    <name type="scientific">marine sediment metagenome</name>
    <dbReference type="NCBI Taxonomy" id="412755"/>
    <lineage>
        <taxon>unclassified sequences</taxon>
        <taxon>metagenomes</taxon>
        <taxon>ecological metagenomes</taxon>
    </lineage>
</organism>
<comment type="caution">
    <text evidence="1">The sequence shown here is derived from an EMBL/GenBank/DDBJ whole genome shotgun (WGS) entry which is preliminary data.</text>
</comment>
<gene>
    <name evidence="1" type="ORF">S01H1_43796</name>
</gene>
<dbReference type="AlphaFoldDB" id="X0UPT0"/>
<accession>X0UPT0</accession>
<proteinExistence type="predicted"/>
<name>X0UPT0_9ZZZZ</name>
<sequence length="68" mass="7860">LNKCHRCQQPFKEGQEVVFLVVLTEDRYQVAAAARKDCKARGLKHRPTARDVQARVCLQLIHNWDCPT</sequence>
<reference evidence="1" key="1">
    <citation type="journal article" date="2014" name="Front. Microbiol.">
        <title>High frequency of phylogenetically diverse reductive dehalogenase-homologous genes in deep subseafloor sedimentary metagenomes.</title>
        <authorList>
            <person name="Kawai M."/>
            <person name="Futagami T."/>
            <person name="Toyoda A."/>
            <person name="Takaki Y."/>
            <person name="Nishi S."/>
            <person name="Hori S."/>
            <person name="Arai W."/>
            <person name="Tsubouchi T."/>
            <person name="Morono Y."/>
            <person name="Uchiyama I."/>
            <person name="Ito T."/>
            <person name="Fujiyama A."/>
            <person name="Inagaki F."/>
            <person name="Takami H."/>
        </authorList>
    </citation>
    <scope>NUCLEOTIDE SEQUENCE</scope>
    <source>
        <strain evidence="1">Expedition CK06-06</strain>
    </source>
</reference>
<protein>
    <submittedName>
        <fullName evidence="1">Uncharacterized protein</fullName>
    </submittedName>
</protein>
<dbReference type="EMBL" id="BARS01027910">
    <property type="protein sequence ID" value="GAG02308.1"/>
    <property type="molecule type" value="Genomic_DNA"/>
</dbReference>